<keyword evidence="4" id="KW-0813">Transport</keyword>
<dbReference type="GO" id="GO:0005886">
    <property type="term" value="C:plasma membrane"/>
    <property type="evidence" value="ECO:0007669"/>
    <property type="project" value="UniProtKB-SubCell"/>
</dbReference>
<gene>
    <name evidence="16" type="ORF">DS837_10425</name>
</gene>
<evidence type="ECO:0000256" key="3">
    <source>
        <dbReference type="ARBA" id="ARBA00017053"/>
    </source>
</evidence>
<keyword evidence="12 15" id="KW-0472">Membrane</keyword>
<dbReference type="EMBL" id="QOKV01000005">
    <property type="protein sequence ID" value="KAA0686114.1"/>
    <property type="molecule type" value="Genomic_DNA"/>
</dbReference>
<comment type="caution">
    <text evidence="16">The sequence shown here is derived from an EMBL/GenBank/DDBJ whole genome shotgun (WGS) entry which is preliminary data.</text>
</comment>
<evidence type="ECO:0000256" key="1">
    <source>
        <dbReference type="ARBA" id="ARBA00004429"/>
    </source>
</evidence>
<comment type="similarity">
    <text evidence="2">Belongs to the MerT family.</text>
</comment>
<dbReference type="RefSeq" id="WP_149164686.1">
    <property type="nucleotide sequence ID" value="NZ_QOKV01000005.1"/>
</dbReference>
<keyword evidence="11 15" id="KW-1133">Transmembrane helix</keyword>
<evidence type="ECO:0000256" key="10">
    <source>
        <dbReference type="ARBA" id="ARBA00022914"/>
    </source>
</evidence>
<evidence type="ECO:0000256" key="15">
    <source>
        <dbReference type="SAM" id="Phobius"/>
    </source>
</evidence>
<evidence type="ECO:0000313" key="16">
    <source>
        <dbReference type="EMBL" id="KAA0686114.1"/>
    </source>
</evidence>
<evidence type="ECO:0000313" key="17">
    <source>
        <dbReference type="Proteomes" id="UP000476837"/>
    </source>
</evidence>
<comment type="subcellular location">
    <subcellularLocation>
        <location evidence="1">Cell inner membrane</location>
        <topology evidence="1">Multi-pass membrane protein</topology>
    </subcellularLocation>
</comment>
<evidence type="ECO:0000256" key="5">
    <source>
        <dbReference type="ARBA" id="ARBA00022466"/>
    </source>
</evidence>
<dbReference type="GO" id="GO:0015097">
    <property type="term" value="F:mercury ion transmembrane transporter activity"/>
    <property type="evidence" value="ECO:0007669"/>
    <property type="project" value="InterPro"/>
</dbReference>
<comment type="function">
    <text evidence="14">Involved in mercury resistance. Probably transfers a mercuric ion from the periplasmic Hg(2+)-binding protein MerP to the cytoplasmic mercuric reductase MerA.</text>
</comment>
<feature type="transmembrane region" description="Helical" evidence="15">
    <location>
        <begin position="109"/>
        <end position="128"/>
    </location>
</feature>
<keyword evidence="6" id="KW-1003">Cell membrane</keyword>
<dbReference type="AlphaFoldDB" id="A0A6L3B1B8"/>
<accession>A0A6L3B1B8</accession>
<dbReference type="Proteomes" id="UP000476837">
    <property type="component" value="Unassembled WGS sequence"/>
</dbReference>
<evidence type="ECO:0000256" key="8">
    <source>
        <dbReference type="ARBA" id="ARBA00022692"/>
    </source>
</evidence>
<protein>
    <recommendedName>
        <fullName evidence="3">Mercuric transport protein MerT</fullName>
    </recommendedName>
    <alternativeName>
        <fullName evidence="13">Mercury ion transport protein</fullName>
    </alternativeName>
</protein>
<keyword evidence="9" id="KW-0479">Metal-binding</keyword>
<evidence type="ECO:0000256" key="9">
    <source>
        <dbReference type="ARBA" id="ARBA00022723"/>
    </source>
</evidence>
<evidence type="ECO:0000256" key="4">
    <source>
        <dbReference type="ARBA" id="ARBA00022448"/>
    </source>
</evidence>
<feature type="transmembrane region" description="Helical" evidence="15">
    <location>
        <begin position="70"/>
        <end position="88"/>
    </location>
</feature>
<organism evidence="16 17">
    <name type="scientific">Azospirillum brasilense</name>
    <dbReference type="NCBI Taxonomy" id="192"/>
    <lineage>
        <taxon>Bacteria</taxon>
        <taxon>Pseudomonadati</taxon>
        <taxon>Pseudomonadota</taxon>
        <taxon>Alphaproteobacteria</taxon>
        <taxon>Rhodospirillales</taxon>
        <taxon>Azospirillaceae</taxon>
        <taxon>Azospirillum</taxon>
    </lineage>
</organism>
<name>A0A6L3B1B8_AZOBR</name>
<dbReference type="InterPro" id="IPR003457">
    <property type="entry name" value="Transprt_MerT"/>
</dbReference>
<keyword evidence="5" id="KW-0475">Mercuric resistance</keyword>
<proteinExistence type="inferred from homology"/>
<dbReference type="Pfam" id="PF02411">
    <property type="entry name" value="MerT"/>
    <property type="match status" value="1"/>
</dbReference>
<evidence type="ECO:0000256" key="2">
    <source>
        <dbReference type="ARBA" id="ARBA00008224"/>
    </source>
</evidence>
<reference evidence="16 17" key="1">
    <citation type="submission" date="2018-07" db="EMBL/GenBank/DDBJ databases">
        <title>Genome sequence of Roseomonas fauriae ATCC 49958.</title>
        <authorList>
            <person name="Sant'Anna F.H."/>
            <person name="Baldani J.I."/>
            <person name="Zilli J.E."/>
            <person name="Reis V.M."/>
            <person name="Hartmann A."/>
            <person name="Cruz L."/>
            <person name="de Souza E.M."/>
            <person name="de Oliveira Pedrosa F."/>
            <person name="Passaglia L.M.P."/>
        </authorList>
    </citation>
    <scope>NUCLEOTIDE SEQUENCE [LARGE SCALE GENOMIC DNA]</scope>
    <source>
        <strain evidence="16 17">ATCC 49958</strain>
    </source>
</reference>
<evidence type="ECO:0000256" key="7">
    <source>
        <dbReference type="ARBA" id="ARBA00022519"/>
    </source>
</evidence>
<evidence type="ECO:0000256" key="6">
    <source>
        <dbReference type="ARBA" id="ARBA00022475"/>
    </source>
</evidence>
<evidence type="ECO:0000256" key="12">
    <source>
        <dbReference type="ARBA" id="ARBA00023136"/>
    </source>
</evidence>
<keyword evidence="10" id="KW-0476">Mercury</keyword>
<dbReference type="GO" id="GO:0046872">
    <property type="term" value="F:metal ion binding"/>
    <property type="evidence" value="ECO:0007669"/>
    <property type="project" value="UniProtKB-KW"/>
</dbReference>
<feature type="transmembrane region" description="Helical" evidence="15">
    <location>
        <begin position="25"/>
        <end position="58"/>
    </location>
</feature>
<evidence type="ECO:0000256" key="13">
    <source>
        <dbReference type="ARBA" id="ARBA00030934"/>
    </source>
</evidence>
<keyword evidence="7" id="KW-0997">Cell inner membrane</keyword>
<evidence type="ECO:0000256" key="11">
    <source>
        <dbReference type="ARBA" id="ARBA00022989"/>
    </source>
</evidence>
<sequence length="133" mass="13709">MPETSVPAARHAQQRERSARDLPPGLLAVGGLLGAFGASSCCVLPLVFFSLGVSGAWIGNLTTLAPYQPLFVAAALGCLGAGLWRVYRRPPACDGPACTRPAPNRLVKAALWGAAVLVGVALAFPYTAPLLLS</sequence>
<keyword evidence="8 15" id="KW-0812">Transmembrane</keyword>
<evidence type="ECO:0000256" key="14">
    <source>
        <dbReference type="ARBA" id="ARBA00045720"/>
    </source>
</evidence>